<dbReference type="Proteomes" id="UP001271640">
    <property type="component" value="Unassembled WGS sequence"/>
</dbReference>
<comment type="similarity">
    <text evidence="1">Belongs to the intimin/invasin family.</text>
</comment>
<dbReference type="PANTHER" id="PTHR39576">
    <property type="entry name" value="ATTACHING AND EFFACING PROTEIN HOMOLOG-RELATED-RELATED"/>
    <property type="match status" value="1"/>
</dbReference>
<protein>
    <recommendedName>
        <fullName evidence="2">Inverse autotransporter beta-domain domain-containing protein</fullName>
    </recommendedName>
</protein>
<dbReference type="EMBL" id="VCDP01000134">
    <property type="protein sequence ID" value="MDX8001103.1"/>
    <property type="molecule type" value="Genomic_DNA"/>
</dbReference>
<evidence type="ECO:0000313" key="4">
    <source>
        <dbReference type="Proteomes" id="UP001271640"/>
    </source>
</evidence>
<dbReference type="Pfam" id="PF11924">
    <property type="entry name" value="IAT_beta"/>
    <property type="match status" value="1"/>
</dbReference>
<dbReference type="RefSeq" id="WP_319927797.1">
    <property type="nucleotide sequence ID" value="NZ_VCDP01000134.1"/>
</dbReference>
<reference evidence="4" key="1">
    <citation type="journal article" date="2024" name="Toxins">
        <title>Genome Sequence Analysis of Native Xenorhabdus Strains Isolated from Entomopathogenic Nematodes in Argentina.</title>
        <authorList>
            <person name="Palma L."/>
            <person name="Frizzo L."/>
            <person name="Kaiser S."/>
            <person name="Berry C."/>
            <person name="Caballero P."/>
            <person name="Bode H.B."/>
            <person name="Del Valle E.E."/>
        </authorList>
    </citation>
    <scope>NUCLEOTIDE SEQUENCE [LARGE SCALE GENOMIC DNA]</scope>
    <source>
        <strain evidence="4">Reich</strain>
    </source>
</reference>
<evidence type="ECO:0000313" key="3">
    <source>
        <dbReference type="EMBL" id="MDX8001103.1"/>
    </source>
</evidence>
<dbReference type="InterPro" id="IPR051715">
    <property type="entry name" value="Intimin-Invasin_domain"/>
</dbReference>
<name>A0ABU4SR18_9GAMM</name>
<sequence>SSSPSQLAEQAKSYALGKINSTVASEAQKWLSQFGTARINFGLDKKGTLENNSLDLLLPIYDNKADWLFFSQLGYRNKDSRNTINVGLGGRYFYQNWMYGLNTFYDHDLTGKN</sequence>
<dbReference type="PANTHER" id="PTHR39576:SF2">
    <property type="entry name" value="ATTACHING AND EFFACING PROTEIN HOMOLOG-RELATED"/>
    <property type="match status" value="1"/>
</dbReference>
<evidence type="ECO:0000259" key="2">
    <source>
        <dbReference type="Pfam" id="PF11924"/>
    </source>
</evidence>
<comment type="caution">
    <text evidence="3">The sequence shown here is derived from an EMBL/GenBank/DDBJ whole genome shotgun (WGS) entry which is preliminary data.</text>
</comment>
<feature type="non-terminal residue" evidence="3">
    <location>
        <position position="113"/>
    </location>
</feature>
<gene>
    <name evidence="3" type="ORF">FE394_18385</name>
</gene>
<dbReference type="Gene3D" id="2.40.160.160">
    <property type="entry name" value="Inverse autotransporter, beta-domain"/>
    <property type="match status" value="1"/>
</dbReference>
<dbReference type="InterPro" id="IPR038177">
    <property type="entry name" value="IAT_beta_sf"/>
</dbReference>
<proteinExistence type="inferred from homology"/>
<dbReference type="InterPro" id="IPR024519">
    <property type="entry name" value="IAT_beta"/>
</dbReference>
<accession>A0ABU4SR18</accession>
<feature type="non-terminal residue" evidence="3">
    <location>
        <position position="1"/>
    </location>
</feature>
<keyword evidence="4" id="KW-1185">Reference proteome</keyword>
<evidence type="ECO:0000256" key="1">
    <source>
        <dbReference type="ARBA" id="ARBA00010116"/>
    </source>
</evidence>
<organism evidence="3 4">
    <name type="scientific">Xenorhabdus littoralis</name>
    <dbReference type="NCBI Taxonomy" id="2582835"/>
    <lineage>
        <taxon>Bacteria</taxon>
        <taxon>Pseudomonadati</taxon>
        <taxon>Pseudomonadota</taxon>
        <taxon>Gammaproteobacteria</taxon>
        <taxon>Enterobacterales</taxon>
        <taxon>Morganellaceae</taxon>
        <taxon>Xenorhabdus</taxon>
    </lineage>
</organism>
<feature type="domain" description="Inverse autotransporter beta-domain" evidence="2">
    <location>
        <begin position="8"/>
        <end position="112"/>
    </location>
</feature>